<dbReference type="InterPro" id="IPR035500">
    <property type="entry name" value="NHR-like_dom_sf"/>
</dbReference>
<evidence type="ECO:0000256" key="3">
    <source>
        <dbReference type="ARBA" id="ARBA00022723"/>
    </source>
</evidence>
<dbReference type="PROSITE" id="PS00031">
    <property type="entry name" value="NUCLEAR_REC_DBD_1"/>
    <property type="match status" value="1"/>
</dbReference>
<dbReference type="Proteomes" id="UP001152747">
    <property type="component" value="Unassembled WGS sequence"/>
</dbReference>
<evidence type="ECO:0000256" key="9">
    <source>
        <dbReference type="ARBA" id="ARBA00023170"/>
    </source>
</evidence>
<evidence type="ECO:0000256" key="1">
    <source>
        <dbReference type="ARBA" id="ARBA00004123"/>
    </source>
</evidence>
<comment type="similarity">
    <text evidence="2 11">Belongs to the nuclear hormone receptor family.</text>
</comment>
<organism evidence="14 15">
    <name type="scientific">Caenorhabditis angaria</name>
    <dbReference type="NCBI Taxonomy" id="860376"/>
    <lineage>
        <taxon>Eukaryota</taxon>
        <taxon>Metazoa</taxon>
        <taxon>Ecdysozoa</taxon>
        <taxon>Nematoda</taxon>
        <taxon>Chromadorea</taxon>
        <taxon>Rhabditida</taxon>
        <taxon>Rhabditina</taxon>
        <taxon>Rhabditomorpha</taxon>
        <taxon>Rhabditoidea</taxon>
        <taxon>Rhabditidae</taxon>
        <taxon>Peloderinae</taxon>
        <taxon>Caenorhabditis</taxon>
    </lineage>
</organism>
<evidence type="ECO:0000256" key="5">
    <source>
        <dbReference type="ARBA" id="ARBA00022833"/>
    </source>
</evidence>
<evidence type="ECO:0000256" key="8">
    <source>
        <dbReference type="ARBA" id="ARBA00023163"/>
    </source>
</evidence>
<dbReference type="SMART" id="SM00430">
    <property type="entry name" value="HOLI"/>
    <property type="match status" value="1"/>
</dbReference>
<dbReference type="PANTHER" id="PTHR46800">
    <property type="entry name" value="NUCLEAR HORMONE RECEPTOR FAMILY-RELATED-RELATED"/>
    <property type="match status" value="1"/>
</dbReference>
<dbReference type="GO" id="GO:0005634">
    <property type="term" value="C:nucleus"/>
    <property type="evidence" value="ECO:0007669"/>
    <property type="project" value="UniProtKB-SubCell"/>
</dbReference>
<evidence type="ECO:0000313" key="14">
    <source>
        <dbReference type="EMBL" id="CAI5451434.1"/>
    </source>
</evidence>
<evidence type="ECO:0000256" key="11">
    <source>
        <dbReference type="RuleBase" id="RU004334"/>
    </source>
</evidence>
<dbReference type="InterPro" id="IPR000536">
    <property type="entry name" value="Nucl_hrmn_rcpt_lig-bd"/>
</dbReference>
<keyword evidence="15" id="KW-1185">Reference proteome</keyword>
<keyword evidence="7 11" id="KW-0238">DNA-binding</keyword>
<comment type="subcellular location">
    <subcellularLocation>
        <location evidence="1 11">Nucleus</location>
    </subcellularLocation>
</comment>
<evidence type="ECO:0000259" key="12">
    <source>
        <dbReference type="PROSITE" id="PS51030"/>
    </source>
</evidence>
<dbReference type="SUPFAM" id="SSF57716">
    <property type="entry name" value="Glucocorticoid receptor-like (DNA-binding domain)"/>
    <property type="match status" value="1"/>
</dbReference>
<dbReference type="InterPro" id="IPR001628">
    <property type="entry name" value="Znf_hrmn_rcpt"/>
</dbReference>
<sequence>MISCAVCGAQVIESHFGAMVCRACSAFFRRYVLSKNKTILCEKNENCVINRNIKKMCRFCRMVKCLQVGMIPTRINEPIISKSTDKILELLNNYTRFQEERFIVHGPSVEKINFLTASTIMEADYRLARNHIERSSKEFVKIPKKNQNALFDHYYTGCIVAEGLYFVVNSGRTDRFCGQTGRQTLPIEQYFLGEHKNTILTDTQINDIFQPFWRRGLIELVNPLIELKLDLFEYTSLFVLMLFDGSSKGIDEECVEICYQIRNIIFREISSYHKEIDHPRPFDRMADIMHALTLMEKGKQMLADQFTLCCLHKLDHNEQICLIFKETLQ</sequence>
<dbReference type="PROSITE" id="PS51030">
    <property type="entry name" value="NUCLEAR_REC_DBD_2"/>
    <property type="match status" value="1"/>
</dbReference>
<evidence type="ECO:0000256" key="7">
    <source>
        <dbReference type="ARBA" id="ARBA00023125"/>
    </source>
</evidence>
<keyword evidence="8 11" id="KW-0804">Transcription</keyword>
<dbReference type="GO" id="GO:0003700">
    <property type="term" value="F:DNA-binding transcription factor activity"/>
    <property type="evidence" value="ECO:0007669"/>
    <property type="project" value="InterPro"/>
</dbReference>
<evidence type="ECO:0008006" key="16">
    <source>
        <dbReference type="Google" id="ProtNLM"/>
    </source>
</evidence>
<evidence type="ECO:0000256" key="6">
    <source>
        <dbReference type="ARBA" id="ARBA00023015"/>
    </source>
</evidence>
<dbReference type="SMART" id="SM00399">
    <property type="entry name" value="ZnF_C4"/>
    <property type="match status" value="1"/>
</dbReference>
<dbReference type="InterPro" id="IPR013088">
    <property type="entry name" value="Znf_NHR/GATA"/>
</dbReference>
<keyword evidence="10 11" id="KW-0539">Nucleus</keyword>
<proteinExistence type="inferred from homology"/>
<dbReference type="Pfam" id="PF00105">
    <property type="entry name" value="zf-C4"/>
    <property type="match status" value="1"/>
</dbReference>
<dbReference type="Gene3D" id="3.30.50.10">
    <property type="entry name" value="Erythroid Transcription Factor GATA-1, subunit A"/>
    <property type="match status" value="1"/>
</dbReference>
<comment type="caution">
    <text evidence="14">The sequence shown here is derived from an EMBL/GenBank/DDBJ whole genome shotgun (WGS) entry which is preliminary data.</text>
</comment>
<keyword evidence="9 11" id="KW-0675">Receptor</keyword>
<evidence type="ECO:0000259" key="13">
    <source>
        <dbReference type="PROSITE" id="PS51843"/>
    </source>
</evidence>
<gene>
    <name evidence="14" type="ORF">CAMP_LOCUS14071</name>
</gene>
<dbReference type="EMBL" id="CANHGI010000005">
    <property type="protein sequence ID" value="CAI5451434.1"/>
    <property type="molecule type" value="Genomic_DNA"/>
</dbReference>
<dbReference type="InterPro" id="IPR042936">
    <property type="entry name" value="Nhr-150"/>
</dbReference>
<dbReference type="Pfam" id="PF00104">
    <property type="entry name" value="Hormone_recep"/>
    <property type="match status" value="1"/>
</dbReference>
<keyword evidence="4 11" id="KW-0863">Zinc-finger</keyword>
<keyword evidence="5 11" id="KW-0862">Zinc</keyword>
<dbReference type="GO" id="GO:0008270">
    <property type="term" value="F:zinc ion binding"/>
    <property type="evidence" value="ECO:0007669"/>
    <property type="project" value="UniProtKB-KW"/>
</dbReference>
<keyword evidence="3 11" id="KW-0479">Metal-binding</keyword>
<dbReference type="AlphaFoldDB" id="A0A9P1N6A3"/>
<dbReference type="SUPFAM" id="SSF48508">
    <property type="entry name" value="Nuclear receptor ligand-binding domain"/>
    <property type="match status" value="1"/>
</dbReference>
<dbReference type="OrthoDB" id="5794177at2759"/>
<name>A0A9P1N6A3_9PELO</name>
<feature type="domain" description="Nuclear receptor" evidence="12">
    <location>
        <begin position="1"/>
        <end position="77"/>
    </location>
</feature>
<reference evidence="14" key="1">
    <citation type="submission" date="2022-11" db="EMBL/GenBank/DDBJ databases">
        <authorList>
            <person name="Kikuchi T."/>
        </authorList>
    </citation>
    <scope>NUCLEOTIDE SEQUENCE</scope>
    <source>
        <strain evidence="14">PS1010</strain>
    </source>
</reference>
<evidence type="ECO:0000313" key="15">
    <source>
        <dbReference type="Proteomes" id="UP001152747"/>
    </source>
</evidence>
<evidence type="ECO:0000256" key="4">
    <source>
        <dbReference type="ARBA" id="ARBA00022771"/>
    </source>
</evidence>
<protein>
    <recommendedName>
        <fullName evidence="16">Nuclear receptor domain-containing protein</fullName>
    </recommendedName>
</protein>
<dbReference type="Gene3D" id="1.10.565.10">
    <property type="entry name" value="Retinoid X Receptor"/>
    <property type="match status" value="1"/>
</dbReference>
<dbReference type="PRINTS" id="PR00047">
    <property type="entry name" value="STROIDFINGER"/>
</dbReference>
<dbReference type="PROSITE" id="PS51843">
    <property type="entry name" value="NR_LBD"/>
    <property type="match status" value="1"/>
</dbReference>
<accession>A0A9P1N6A3</accession>
<keyword evidence="6 11" id="KW-0805">Transcription regulation</keyword>
<dbReference type="CDD" id="cd06960">
    <property type="entry name" value="NR_DBD_HNF4A"/>
    <property type="match status" value="1"/>
</dbReference>
<evidence type="ECO:0000256" key="2">
    <source>
        <dbReference type="ARBA" id="ARBA00005993"/>
    </source>
</evidence>
<dbReference type="InterPro" id="IPR049636">
    <property type="entry name" value="HNF4-like_DBD"/>
</dbReference>
<evidence type="ECO:0000256" key="10">
    <source>
        <dbReference type="ARBA" id="ARBA00023242"/>
    </source>
</evidence>
<feature type="domain" description="NR LBD" evidence="13">
    <location>
        <begin position="86"/>
        <end position="329"/>
    </location>
</feature>
<dbReference type="GO" id="GO:0000978">
    <property type="term" value="F:RNA polymerase II cis-regulatory region sequence-specific DNA binding"/>
    <property type="evidence" value="ECO:0007669"/>
    <property type="project" value="InterPro"/>
</dbReference>